<dbReference type="PANTHER" id="PTHR30336">
    <property type="entry name" value="INNER MEMBRANE PROTEIN, PROBABLE PERMEASE"/>
    <property type="match status" value="1"/>
</dbReference>
<name>A0A6L3ZEV2_9FLAO</name>
<evidence type="ECO:0000313" key="2">
    <source>
        <dbReference type="EMBL" id="KAB2816146.1"/>
    </source>
</evidence>
<comment type="caution">
    <text evidence="2">The sequence shown here is derived from an EMBL/GenBank/DDBJ whole genome shotgun (WGS) entry which is preliminary data.</text>
</comment>
<feature type="domain" description="DUF218" evidence="1">
    <location>
        <begin position="53"/>
        <end position="172"/>
    </location>
</feature>
<dbReference type="InterPro" id="IPR051599">
    <property type="entry name" value="Cell_Envelope_Assoc"/>
</dbReference>
<dbReference type="RefSeq" id="WP_151693574.1">
    <property type="nucleotide sequence ID" value="NZ_BMGX01000001.1"/>
</dbReference>
<dbReference type="EMBL" id="WBVQ01000002">
    <property type="protein sequence ID" value="KAB2816146.1"/>
    <property type="molecule type" value="Genomic_DNA"/>
</dbReference>
<organism evidence="2 3">
    <name type="scientific">Phaeocystidibacter marisrubri</name>
    <dbReference type="NCBI Taxonomy" id="1577780"/>
    <lineage>
        <taxon>Bacteria</taxon>
        <taxon>Pseudomonadati</taxon>
        <taxon>Bacteroidota</taxon>
        <taxon>Flavobacteriia</taxon>
        <taxon>Flavobacteriales</taxon>
        <taxon>Phaeocystidibacteraceae</taxon>
        <taxon>Phaeocystidibacter</taxon>
    </lineage>
</organism>
<dbReference type="Pfam" id="PF02698">
    <property type="entry name" value="DUF218"/>
    <property type="match status" value="1"/>
</dbReference>
<dbReference type="OrthoDB" id="9782395at2"/>
<sequence length="218" mass="24772">MKWRPSKKWLKRIIATLILLIASVFWVDHHVASYSSPFCSSSLSDMPHVHVGVVLGTSPKLSNGQDNFYFKYRIKAATELYFAGVVDRILVSGDNRTVYYNEPVEMQKALIEAGIPKDHIHLDFAGLRTLDSMVRSKEVFGQDSIVVISQAFHNERAIYLARENGIKAWGYNAKDVSAKMGFKTRTREYFARCKMMLDLYILGTDPRHLGEPVEIPAD</sequence>
<dbReference type="GO" id="GO:0005886">
    <property type="term" value="C:plasma membrane"/>
    <property type="evidence" value="ECO:0007669"/>
    <property type="project" value="TreeGrafter"/>
</dbReference>
<gene>
    <name evidence="2" type="ORF">F8C82_10690</name>
</gene>
<evidence type="ECO:0000259" key="1">
    <source>
        <dbReference type="Pfam" id="PF02698"/>
    </source>
</evidence>
<dbReference type="InterPro" id="IPR003848">
    <property type="entry name" value="DUF218"/>
</dbReference>
<dbReference type="PANTHER" id="PTHR30336:SF6">
    <property type="entry name" value="INTEGRAL MEMBRANE PROTEIN"/>
    <property type="match status" value="1"/>
</dbReference>
<dbReference type="Proteomes" id="UP000484164">
    <property type="component" value="Unassembled WGS sequence"/>
</dbReference>
<dbReference type="AlphaFoldDB" id="A0A6L3ZEV2"/>
<protein>
    <submittedName>
        <fullName evidence="2">Vancomycin high temperature exclusion protein</fullName>
    </submittedName>
</protein>
<accession>A0A6L3ZEV2</accession>
<keyword evidence="3" id="KW-1185">Reference proteome</keyword>
<proteinExistence type="predicted"/>
<dbReference type="CDD" id="cd06259">
    <property type="entry name" value="YdcF-like"/>
    <property type="match status" value="1"/>
</dbReference>
<evidence type="ECO:0000313" key="3">
    <source>
        <dbReference type="Proteomes" id="UP000484164"/>
    </source>
</evidence>
<reference evidence="2 3" key="1">
    <citation type="submission" date="2019-10" db="EMBL/GenBank/DDBJ databases">
        <title>Genome sequence of Phaeocystidibacter marisrubri JCM30614 (type strain).</title>
        <authorList>
            <person name="Bowman J.P."/>
        </authorList>
    </citation>
    <scope>NUCLEOTIDE SEQUENCE [LARGE SCALE GENOMIC DNA]</scope>
    <source>
        <strain evidence="2 3">JCM 30614</strain>
    </source>
</reference>